<feature type="compositionally biased region" description="Low complexity" evidence="1">
    <location>
        <begin position="1348"/>
        <end position="1390"/>
    </location>
</feature>
<feature type="compositionally biased region" description="Polar residues" evidence="1">
    <location>
        <begin position="972"/>
        <end position="984"/>
    </location>
</feature>
<feature type="compositionally biased region" description="Acidic residues" evidence="1">
    <location>
        <begin position="489"/>
        <end position="507"/>
    </location>
</feature>
<feature type="compositionally biased region" description="Low complexity" evidence="1">
    <location>
        <begin position="1018"/>
        <end position="1039"/>
    </location>
</feature>
<feature type="region of interest" description="Disordered" evidence="1">
    <location>
        <begin position="388"/>
        <end position="527"/>
    </location>
</feature>
<feature type="compositionally biased region" description="Polar residues" evidence="1">
    <location>
        <begin position="284"/>
        <end position="302"/>
    </location>
</feature>
<feature type="region of interest" description="Disordered" evidence="1">
    <location>
        <begin position="215"/>
        <end position="246"/>
    </location>
</feature>
<evidence type="ECO:0008006" key="4">
    <source>
        <dbReference type="Google" id="ProtNLM"/>
    </source>
</evidence>
<feature type="region of interest" description="Disordered" evidence="1">
    <location>
        <begin position="1"/>
        <end position="92"/>
    </location>
</feature>
<feature type="compositionally biased region" description="Polar residues" evidence="1">
    <location>
        <begin position="861"/>
        <end position="872"/>
    </location>
</feature>
<feature type="compositionally biased region" description="Basic and acidic residues" evidence="1">
    <location>
        <begin position="696"/>
        <end position="710"/>
    </location>
</feature>
<feature type="compositionally biased region" description="Acidic residues" evidence="1">
    <location>
        <begin position="463"/>
        <end position="481"/>
    </location>
</feature>
<name>A0A8H4VIV6_9AGAR</name>
<gene>
    <name evidence="2" type="ORF">D9613_004177</name>
</gene>
<feature type="compositionally biased region" description="Polar residues" evidence="1">
    <location>
        <begin position="51"/>
        <end position="92"/>
    </location>
</feature>
<feature type="compositionally biased region" description="Low complexity" evidence="1">
    <location>
        <begin position="1128"/>
        <end position="1140"/>
    </location>
</feature>
<feature type="compositionally biased region" description="Basic and acidic residues" evidence="1">
    <location>
        <begin position="572"/>
        <end position="584"/>
    </location>
</feature>
<dbReference type="EMBL" id="JAACJL010000057">
    <property type="protein sequence ID" value="KAF4611398.1"/>
    <property type="molecule type" value="Genomic_DNA"/>
</dbReference>
<reference evidence="2 3" key="1">
    <citation type="submission" date="2019-12" db="EMBL/GenBank/DDBJ databases">
        <authorList>
            <person name="Floudas D."/>
            <person name="Bentzer J."/>
            <person name="Ahren D."/>
            <person name="Johansson T."/>
            <person name="Persson P."/>
            <person name="Tunlid A."/>
        </authorList>
    </citation>
    <scope>NUCLEOTIDE SEQUENCE [LARGE SCALE GENOMIC DNA]</scope>
    <source>
        <strain evidence="2 3">CBS 102.39</strain>
    </source>
</reference>
<feature type="compositionally biased region" description="Basic residues" evidence="1">
    <location>
        <begin position="1006"/>
        <end position="1015"/>
    </location>
</feature>
<evidence type="ECO:0000313" key="3">
    <source>
        <dbReference type="Proteomes" id="UP000521872"/>
    </source>
</evidence>
<feature type="compositionally biased region" description="Polar residues" evidence="1">
    <location>
        <begin position="926"/>
        <end position="937"/>
    </location>
</feature>
<feature type="region of interest" description="Disordered" evidence="1">
    <location>
        <begin position="572"/>
        <end position="738"/>
    </location>
</feature>
<comment type="caution">
    <text evidence="2">The sequence shown here is derived from an EMBL/GenBank/DDBJ whole genome shotgun (WGS) entry which is preliminary data.</text>
</comment>
<feature type="compositionally biased region" description="Low complexity" evidence="1">
    <location>
        <begin position="1260"/>
        <end position="1278"/>
    </location>
</feature>
<proteinExistence type="predicted"/>
<keyword evidence="3" id="KW-1185">Reference proteome</keyword>
<feature type="compositionally biased region" description="Polar residues" evidence="1">
    <location>
        <begin position="1305"/>
        <end position="1315"/>
    </location>
</feature>
<organism evidence="2 3">
    <name type="scientific">Agrocybe pediades</name>
    <dbReference type="NCBI Taxonomy" id="84607"/>
    <lineage>
        <taxon>Eukaryota</taxon>
        <taxon>Fungi</taxon>
        <taxon>Dikarya</taxon>
        <taxon>Basidiomycota</taxon>
        <taxon>Agaricomycotina</taxon>
        <taxon>Agaricomycetes</taxon>
        <taxon>Agaricomycetidae</taxon>
        <taxon>Agaricales</taxon>
        <taxon>Agaricineae</taxon>
        <taxon>Strophariaceae</taxon>
        <taxon>Agrocybe</taxon>
    </lineage>
</organism>
<feature type="compositionally biased region" description="Basic and acidic residues" evidence="1">
    <location>
        <begin position="667"/>
        <end position="687"/>
    </location>
</feature>
<feature type="compositionally biased region" description="Low complexity" evidence="1">
    <location>
        <begin position="645"/>
        <end position="659"/>
    </location>
</feature>
<feature type="region of interest" description="Disordered" evidence="1">
    <location>
        <begin position="266"/>
        <end position="331"/>
    </location>
</feature>
<feature type="compositionally biased region" description="Pro residues" evidence="1">
    <location>
        <begin position="26"/>
        <end position="35"/>
    </location>
</feature>
<protein>
    <recommendedName>
        <fullName evidence="4">Proteophosphoglycan ppg4</fullName>
    </recommendedName>
</protein>
<dbReference type="Proteomes" id="UP000521872">
    <property type="component" value="Unassembled WGS sequence"/>
</dbReference>
<feature type="region of interest" description="Disordered" evidence="1">
    <location>
        <begin position="772"/>
        <end position="1424"/>
    </location>
</feature>
<feature type="compositionally biased region" description="Polar residues" evidence="1">
    <location>
        <begin position="772"/>
        <end position="791"/>
    </location>
</feature>
<feature type="compositionally biased region" description="Low complexity" evidence="1">
    <location>
        <begin position="1147"/>
        <end position="1167"/>
    </location>
</feature>
<feature type="region of interest" description="Disordered" evidence="1">
    <location>
        <begin position="109"/>
        <end position="136"/>
    </location>
</feature>
<feature type="compositionally biased region" description="Low complexity" evidence="1">
    <location>
        <begin position="268"/>
        <end position="281"/>
    </location>
</feature>
<feature type="compositionally biased region" description="Basic and acidic residues" evidence="1">
    <location>
        <begin position="442"/>
        <end position="451"/>
    </location>
</feature>
<accession>A0A8H4VIV6</accession>
<feature type="compositionally biased region" description="Basic residues" evidence="1">
    <location>
        <begin position="389"/>
        <end position="398"/>
    </location>
</feature>
<feature type="compositionally biased region" description="Low complexity" evidence="1">
    <location>
        <begin position="400"/>
        <end position="413"/>
    </location>
</feature>
<evidence type="ECO:0000313" key="2">
    <source>
        <dbReference type="EMBL" id="KAF4611398.1"/>
    </source>
</evidence>
<feature type="compositionally biased region" description="Low complexity" evidence="1">
    <location>
        <begin position="225"/>
        <end position="246"/>
    </location>
</feature>
<sequence>MDENGSATPRSPALSVAGSATLSPTWRPPKSPLPPHRLAKLANALGVSTPIPANQSPTTYTSRSFSDIASPNTTDFRRSPTPSSLGAASSMGFNSYQPTTSKFLLHVIPPKHLPHDSDDSDESSLPTPNAPGYHTQFRRGTLVPVHSTLQAQLGAIAKEYALPSPVGLILYLVSSSSQSPLPDQNDEMDEPGPRLSEEVWKHLWTRVLRTEQRDDMLMPSLSSRSATPSTPHLHHPLSPASALSSRSTPFLLQDSVATSTGPLRPFISASSPSGDSASFPLSPQPQYSSASGINSPSTPSTVSDRRSNNKSAPPSSSFSQSSEPDTPDTSVDEAAAAALRRGAGGDSSSAAGNFLNLPGLNSPSLIPILAKVEFDIDRRKAAWYEPWVRSRRANHAKRTGAGSRKNSRSGASSRSRERGRSEGELEDETRGGERPAPIEFLTGKKDKKDPFGLKAAAAKAREEEEEAAREAEEKLEEEEEGQYARLSESPEEMNSDSTDSDTEDLSEEATAKVSLETERKEDPLEDVFGTDADTWADIHAEAAALKSKSGNSNPNIVELALTAEELSVLPDVKDLEEKDDRSTKEEDEVMEMLDIMRSPTLALSIPSPDKNQRSSSPPLGTGGRKVPPPLVLKPKDKSGAQTVISSESSPLPVVTPSPTGGLAYLSDETHENHSANKEDQHQHQHQADEDDLLEGEYNRVRSPEESEKRGGAVFDDLDLGLDPTEDYDEDDPDDRRRSQLLMKAQLDEIERTMAQLSPRILKTDLEEEHNMSFNSVTLSPRSPAGSLTLSPGNIRFSDAMPSQTPSPRLPRHPDPPEDSSPPPPAGASWPAVPFSAIRDKEGSSAANPNAPPSPPRLAVNGITTSAPRSYQPSRPPGDGPSESERRKKLEEEEGGLYGPGMPSMKRDPSSDSPVIPLSPDPFGRHPSTNEGPMTYQLSGADWDTMTVGKGAMASLPETPPHAAEAPAKGRARSNTTSRFSTDSINVDEPAPSMKSQNRGTLMSVKSLKKLWRKSNNKSSSSHSVPPTPTATTSSGRSSPMVPPQRPERPSQEELDLPDVPNMPPPPANFGRLSPQPAVPPMPSPASLEQMTRHRTRPSQDINMIPPPANVGRVSPQPALNPPPRTDSMHSSHSSHSSMSSRRPSVDQQNGPPMQMQMQMQPQPSSNQLGPPAQPPYMGQLSIPSYPGRNPNPGPIVTPFMQAARTASNLDRLHFDQESPYPIRMTPSIRQSPRAPSPTQLPAIPEQDGKGGRKSILRWKSAGSSSSGGSSVNGAVSGGEPQPRSSFERPPSANSNPRGRRPSVINFGSTRGSAVTSPDLPPSPQIPNQYVRPGAGAGAGGLEHRQSQRSRLTTSSTDSSYFPPQRQPSLQSQSSSLGARSASPPRSLASSRDSEGSRPSFDASQFEFVSPTTGSLSYPYNRLDH</sequence>
<feature type="compositionally biased region" description="Low complexity" evidence="1">
    <location>
        <begin position="311"/>
        <end position="324"/>
    </location>
</feature>
<evidence type="ECO:0000256" key="1">
    <source>
        <dbReference type="SAM" id="MobiDB-lite"/>
    </source>
</evidence>
<feature type="compositionally biased region" description="Basic and acidic residues" evidence="1">
    <location>
        <begin position="414"/>
        <end position="433"/>
    </location>
</feature>
<feature type="compositionally biased region" description="Acidic residues" evidence="1">
    <location>
        <begin position="715"/>
        <end position="732"/>
    </location>
</feature>